<reference evidence="2 3" key="1">
    <citation type="submission" date="2022-01" db="EMBL/GenBank/DDBJ databases">
        <authorList>
            <person name="Xiong W."/>
            <person name="Schranz E."/>
        </authorList>
    </citation>
    <scope>NUCLEOTIDE SEQUENCE [LARGE SCALE GENOMIC DNA]</scope>
</reference>
<evidence type="ECO:0000313" key="3">
    <source>
        <dbReference type="Proteomes" id="UP001157418"/>
    </source>
</evidence>
<feature type="compositionally biased region" description="Basic and acidic residues" evidence="1">
    <location>
        <begin position="9"/>
        <end position="22"/>
    </location>
</feature>
<sequence length="102" mass="10871">MASQNQPYRADEAKGQAEEETKQTGSYMSEKAGEAKEKASQMGQSTKETAEAGKEKTGGLMQRTGEQVKSMAQGAADKMKQSFGMAGSGEEEEDDELVLGRG</sequence>
<dbReference type="EMBL" id="CAKMRJ010002223">
    <property type="protein sequence ID" value="CAH1425599.1"/>
    <property type="molecule type" value="Genomic_DNA"/>
</dbReference>
<proteinExistence type="predicted"/>
<dbReference type="PANTHER" id="PTHR34191:SF20">
    <property type="entry name" value="LATE EMBRYOGENESIS ABUNDANT PROTEIN (LEA) FAMILY PROTEIN"/>
    <property type="match status" value="1"/>
</dbReference>
<feature type="compositionally biased region" description="Acidic residues" evidence="1">
    <location>
        <begin position="89"/>
        <end position="102"/>
    </location>
</feature>
<keyword evidence="3" id="KW-1185">Reference proteome</keyword>
<feature type="compositionally biased region" description="Basic and acidic residues" evidence="1">
    <location>
        <begin position="48"/>
        <end position="57"/>
    </location>
</feature>
<feature type="region of interest" description="Disordered" evidence="1">
    <location>
        <begin position="1"/>
        <end position="102"/>
    </location>
</feature>
<dbReference type="Proteomes" id="UP001157418">
    <property type="component" value="Unassembled WGS sequence"/>
</dbReference>
<gene>
    <name evidence="2" type="ORF">LVIROSA_LOCUS12729</name>
</gene>
<dbReference type="AlphaFoldDB" id="A0AAU9MN09"/>
<dbReference type="PANTHER" id="PTHR34191">
    <property type="entry name" value="LATE EMBRYOGENESIS ABUNDANT PROTEIN (LEA) FAMILY PROTEIN"/>
    <property type="match status" value="1"/>
</dbReference>
<name>A0AAU9MN09_9ASTR</name>
<comment type="caution">
    <text evidence="2">The sequence shown here is derived from an EMBL/GenBank/DDBJ whole genome shotgun (WGS) entry which is preliminary data.</text>
</comment>
<evidence type="ECO:0000313" key="2">
    <source>
        <dbReference type="EMBL" id="CAH1425599.1"/>
    </source>
</evidence>
<evidence type="ECO:0000256" key="1">
    <source>
        <dbReference type="SAM" id="MobiDB-lite"/>
    </source>
</evidence>
<protein>
    <submittedName>
        <fullName evidence="2">Uncharacterized protein</fullName>
    </submittedName>
</protein>
<dbReference type="InterPro" id="IPR039624">
    <property type="entry name" value="LEA1/2/D7/KIN2"/>
</dbReference>
<organism evidence="2 3">
    <name type="scientific">Lactuca virosa</name>
    <dbReference type="NCBI Taxonomy" id="75947"/>
    <lineage>
        <taxon>Eukaryota</taxon>
        <taxon>Viridiplantae</taxon>
        <taxon>Streptophyta</taxon>
        <taxon>Embryophyta</taxon>
        <taxon>Tracheophyta</taxon>
        <taxon>Spermatophyta</taxon>
        <taxon>Magnoliopsida</taxon>
        <taxon>eudicotyledons</taxon>
        <taxon>Gunneridae</taxon>
        <taxon>Pentapetalae</taxon>
        <taxon>asterids</taxon>
        <taxon>campanulids</taxon>
        <taxon>Asterales</taxon>
        <taxon>Asteraceae</taxon>
        <taxon>Cichorioideae</taxon>
        <taxon>Cichorieae</taxon>
        <taxon>Lactucinae</taxon>
        <taxon>Lactuca</taxon>
    </lineage>
</organism>
<accession>A0AAU9MN09</accession>